<evidence type="ECO:0000313" key="6">
    <source>
        <dbReference type="EMBL" id="KAG5679063.1"/>
    </source>
</evidence>
<evidence type="ECO:0000256" key="4">
    <source>
        <dbReference type="SAM" id="SignalP"/>
    </source>
</evidence>
<dbReference type="AlphaFoldDB" id="A0A9J6CAN4"/>
<organism evidence="6 7">
    <name type="scientific">Polypedilum vanderplanki</name>
    <name type="common">Sleeping chironomid midge</name>
    <dbReference type="NCBI Taxonomy" id="319348"/>
    <lineage>
        <taxon>Eukaryota</taxon>
        <taxon>Metazoa</taxon>
        <taxon>Ecdysozoa</taxon>
        <taxon>Arthropoda</taxon>
        <taxon>Hexapoda</taxon>
        <taxon>Insecta</taxon>
        <taxon>Pterygota</taxon>
        <taxon>Neoptera</taxon>
        <taxon>Endopterygota</taxon>
        <taxon>Diptera</taxon>
        <taxon>Nematocera</taxon>
        <taxon>Chironomoidea</taxon>
        <taxon>Chironomidae</taxon>
        <taxon>Chironominae</taxon>
        <taxon>Polypedilum</taxon>
        <taxon>Polypedilum</taxon>
    </lineage>
</organism>
<keyword evidence="1" id="KW-1015">Disulfide bond</keyword>
<feature type="signal peptide" evidence="4">
    <location>
        <begin position="1"/>
        <end position="17"/>
    </location>
</feature>
<dbReference type="Pfam" id="PF00089">
    <property type="entry name" value="Trypsin"/>
    <property type="match status" value="1"/>
</dbReference>
<dbReference type="InterPro" id="IPR043504">
    <property type="entry name" value="Peptidase_S1_PA_chymotrypsin"/>
</dbReference>
<reference evidence="6" key="1">
    <citation type="submission" date="2021-03" db="EMBL/GenBank/DDBJ databases">
        <title>Chromosome level genome of the anhydrobiotic midge Polypedilum vanderplanki.</title>
        <authorList>
            <person name="Yoshida Y."/>
            <person name="Kikawada T."/>
            <person name="Gusev O."/>
        </authorList>
    </citation>
    <scope>NUCLEOTIDE SEQUENCE</scope>
    <source>
        <strain evidence="6">NIAS01</strain>
        <tissue evidence="6">Whole body or cell culture</tissue>
    </source>
</reference>
<name>A0A9J6CAN4_POLVA</name>
<dbReference type="InterPro" id="IPR001314">
    <property type="entry name" value="Peptidase_S1A"/>
</dbReference>
<evidence type="ECO:0000256" key="2">
    <source>
        <dbReference type="ARBA" id="ARBA00023180"/>
    </source>
</evidence>
<keyword evidence="2" id="KW-0325">Glycoprotein</keyword>
<dbReference type="GO" id="GO:0004252">
    <property type="term" value="F:serine-type endopeptidase activity"/>
    <property type="evidence" value="ECO:0007669"/>
    <property type="project" value="InterPro"/>
</dbReference>
<feature type="domain" description="Peptidase S1" evidence="5">
    <location>
        <begin position="24"/>
        <end position="260"/>
    </location>
</feature>
<dbReference type="PANTHER" id="PTHR24256">
    <property type="entry name" value="TRYPTASE-RELATED"/>
    <property type="match status" value="1"/>
</dbReference>
<dbReference type="OrthoDB" id="5565075at2759"/>
<keyword evidence="7" id="KW-1185">Reference proteome</keyword>
<evidence type="ECO:0000313" key="7">
    <source>
        <dbReference type="Proteomes" id="UP001107558"/>
    </source>
</evidence>
<dbReference type="PROSITE" id="PS51257">
    <property type="entry name" value="PROKAR_LIPOPROTEIN"/>
    <property type="match status" value="1"/>
</dbReference>
<dbReference type="InterPro" id="IPR009003">
    <property type="entry name" value="Peptidase_S1_PA"/>
</dbReference>
<comment type="caution">
    <text evidence="6">The sequence shown here is derived from an EMBL/GenBank/DDBJ whole genome shotgun (WGS) entry which is preliminary data.</text>
</comment>
<dbReference type="FunFam" id="2.40.10.10:FF:000068">
    <property type="entry name" value="transmembrane protease serine 2"/>
    <property type="match status" value="1"/>
</dbReference>
<evidence type="ECO:0000256" key="3">
    <source>
        <dbReference type="ARBA" id="ARBA00024195"/>
    </source>
</evidence>
<sequence>MMTKIVLFVLLFISCDSNHLSSRILNGNIVNTIDQFPYQVAIFARRNNLSLTLSSGAIISCKFILTCAHCIKDSSQANIYYGMTSFDQISEENYQVINNSSYRIHPNYSTFKNDIAIMLTSHDIQFNDKIKPVRLPSRSEAFSNYEHSETLKLAAWGIYSNAQEISNNLLYANIQMLSTNECERIFGSFLITDQVICSQTLHCSGDSGSLLIDHNVDNDDFLAVGIASFANYETCTEGVNHASAYMRVASYLDFINEHTSLIVD</sequence>
<feature type="chain" id="PRO_5039951958" description="Peptidase S1 domain-containing protein" evidence="4">
    <location>
        <begin position="18"/>
        <end position="264"/>
    </location>
</feature>
<comment type="similarity">
    <text evidence="3">Belongs to the peptidase S1 family. CLIP subfamily.</text>
</comment>
<dbReference type="SMART" id="SM00020">
    <property type="entry name" value="Tryp_SPc"/>
    <property type="match status" value="1"/>
</dbReference>
<gene>
    <name evidence="6" type="ORF">PVAND_008660</name>
</gene>
<dbReference type="EMBL" id="JADBJN010000002">
    <property type="protein sequence ID" value="KAG5679063.1"/>
    <property type="molecule type" value="Genomic_DNA"/>
</dbReference>
<dbReference type="Gene3D" id="2.40.10.10">
    <property type="entry name" value="Trypsin-like serine proteases"/>
    <property type="match status" value="1"/>
</dbReference>
<dbReference type="Proteomes" id="UP001107558">
    <property type="component" value="Chromosome 2"/>
</dbReference>
<evidence type="ECO:0000259" key="5">
    <source>
        <dbReference type="PROSITE" id="PS50240"/>
    </source>
</evidence>
<dbReference type="CDD" id="cd00190">
    <property type="entry name" value="Tryp_SPc"/>
    <property type="match status" value="1"/>
</dbReference>
<dbReference type="PRINTS" id="PR00722">
    <property type="entry name" value="CHYMOTRYPSIN"/>
</dbReference>
<proteinExistence type="inferred from homology"/>
<dbReference type="GO" id="GO:0006508">
    <property type="term" value="P:proteolysis"/>
    <property type="evidence" value="ECO:0007669"/>
    <property type="project" value="InterPro"/>
</dbReference>
<dbReference type="SUPFAM" id="SSF50494">
    <property type="entry name" value="Trypsin-like serine proteases"/>
    <property type="match status" value="1"/>
</dbReference>
<accession>A0A9J6CAN4</accession>
<protein>
    <recommendedName>
        <fullName evidence="5">Peptidase S1 domain-containing protein</fullName>
    </recommendedName>
</protein>
<dbReference type="InterPro" id="IPR001254">
    <property type="entry name" value="Trypsin_dom"/>
</dbReference>
<dbReference type="PROSITE" id="PS50240">
    <property type="entry name" value="TRYPSIN_DOM"/>
    <property type="match status" value="1"/>
</dbReference>
<dbReference type="InterPro" id="IPR051487">
    <property type="entry name" value="Ser/Thr_Proteases_Immune/Dev"/>
</dbReference>
<evidence type="ECO:0000256" key="1">
    <source>
        <dbReference type="ARBA" id="ARBA00023157"/>
    </source>
</evidence>
<keyword evidence="4" id="KW-0732">Signal</keyword>